<feature type="transmembrane region" description="Helical" evidence="1">
    <location>
        <begin position="179"/>
        <end position="201"/>
    </location>
</feature>
<name>A0A8H3GY37_9AGAM</name>
<dbReference type="AlphaFoldDB" id="A0A8H3GY37"/>
<sequence>MVVGSFGLTPKQLVVLAIAEGTTQGVLVPLLVKFLTSKRTHHPWFKIYVISVNVLSLLHTALRIAEAFSALGPVPRLLPFELSSIIVTCCVAAFTQTFFIYRCWRIFNRRMIFVVPYLAGLATALVSGALIGFFSAGVIPTTSHEIEIALDIWAFSSFALDLCMTLTNHSDHDSVFLTAWHVIWASAILPLVLMALVIFDIYILPETLIPSPLAAALSEKFLLISLMISLMGSVLRCYVPAVFDNEFAPADKVMCEGNLSSPAGPLLRVLPYPKAPWDSLANLYLPQDQVFTNSRQEAFWVQQDLAVVVTQLEGNRAWKTLIKVISLLQSHRHMAQANPSNFIFLRVQNDFIH</sequence>
<protein>
    <submittedName>
        <fullName evidence="2">Uncharacterized protein</fullName>
    </submittedName>
</protein>
<keyword evidence="1" id="KW-0812">Transmembrane</keyword>
<comment type="caution">
    <text evidence="2">The sequence shown here is derived from an EMBL/GenBank/DDBJ whole genome shotgun (WGS) entry which is preliminary data.</text>
</comment>
<evidence type="ECO:0000313" key="2">
    <source>
        <dbReference type="EMBL" id="CAE6472177.1"/>
    </source>
</evidence>
<evidence type="ECO:0000313" key="3">
    <source>
        <dbReference type="Proteomes" id="UP000663853"/>
    </source>
</evidence>
<feature type="transmembrane region" description="Helical" evidence="1">
    <location>
        <begin position="113"/>
        <end position="136"/>
    </location>
</feature>
<proteinExistence type="predicted"/>
<feature type="transmembrane region" description="Helical" evidence="1">
    <location>
        <begin position="44"/>
        <end position="62"/>
    </location>
</feature>
<organism evidence="2 3">
    <name type="scientific">Rhizoctonia solani</name>
    <dbReference type="NCBI Taxonomy" id="456999"/>
    <lineage>
        <taxon>Eukaryota</taxon>
        <taxon>Fungi</taxon>
        <taxon>Dikarya</taxon>
        <taxon>Basidiomycota</taxon>
        <taxon>Agaricomycotina</taxon>
        <taxon>Agaricomycetes</taxon>
        <taxon>Cantharellales</taxon>
        <taxon>Ceratobasidiaceae</taxon>
        <taxon>Rhizoctonia</taxon>
    </lineage>
</organism>
<accession>A0A8H3GY37</accession>
<evidence type="ECO:0000256" key="1">
    <source>
        <dbReference type="SAM" id="Phobius"/>
    </source>
</evidence>
<feature type="transmembrane region" description="Helical" evidence="1">
    <location>
        <begin position="12"/>
        <end position="32"/>
    </location>
</feature>
<reference evidence="2" key="1">
    <citation type="submission" date="2021-01" db="EMBL/GenBank/DDBJ databases">
        <authorList>
            <person name="Kaushik A."/>
        </authorList>
    </citation>
    <scope>NUCLEOTIDE SEQUENCE</scope>
    <source>
        <strain evidence="2">AG6-10EEA</strain>
    </source>
</reference>
<feature type="transmembrane region" description="Helical" evidence="1">
    <location>
        <begin position="82"/>
        <end position="101"/>
    </location>
</feature>
<dbReference type="EMBL" id="CAJMXA010001886">
    <property type="protein sequence ID" value="CAE6472177.1"/>
    <property type="molecule type" value="Genomic_DNA"/>
</dbReference>
<dbReference type="Proteomes" id="UP000663853">
    <property type="component" value="Unassembled WGS sequence"/>
</dbReference>
<keyword evidence="1" id="KW-1133">Transmembrane helix</keyword>
<keyword evidence="1" id="KW-0472">Membrane</keyword>
<gene>
    <name evidence="2" type="ORF">RDB_LOCUS76282</name>
</gene>